<evidence type="ECO:0000313" key="3">
    <source>
        <dbReference type="Proteomes" id="UP000193118"/>
    </source>
</evidence>
<accession>A0A1X3CWX3</accession>
<feature type="non-terminal residue" evidence="2">
    <location>
        <position position="1"/>
    </location>
</feature>
<dbReference type="AlphaFoldDB" id="A0A1X3CWX3"/>
<gene>
    <name evidence="2" type="ORF">BWD09_13580</name>
</gene>
<evidence type="ECO:0000259" key="1">
    <source>
        <dbReference type="Pfam" id="PF00948"/>
    </source>
</evidence>
<dbReference type="EMBL" id="MTBO01000137">
    <property type="protein sequence ID" value="OSI12140.1"/>
    <property type="molecule type" value="Genomic_DNA"/>
</dbReference>
<feature type="non-terminal residue" evidence="2">
    <location>
        <position position="130"/>
    </location>
</feature>
<comment type="caution">
    <text evidence="2">The sequence shown here is derived from an EMBL/GenBank/DDBJ whole genome shotgun (WGS) entry which is preliminary data.</text>
</comment>
<protein>
    <recommendedName>
        <fullName evidence="1">Non-structural protein NS1 flavivirus domain-containing protein</fullName>
    </recommendedName>
</protein>
<dbReference type="OrthoDB" id="9805159at2"/>
<dbReference type="InterPro" id="IPR001157">
    <property type="entry name" value="Flavi_NS1"/>
</dbReference>
<organism evidence="2 3">
    <name type="scientific">Neisseria dentiae</name>
    <dbReference type="NCBI Taxonomy" id="194197"/>
    <lineage>
        <taxon>Bacteria</taxon>
        <taxon>Pseudomonadati</taxon>
        <taxon>Pseudomonadota</taxon>
        <taxon>Betaproteobacteria</taxon>
        <taxon>Neisseriales</taxon>
        <taxon>Neisseriaceae</taxon>
        <taxon>Neisseria</taxon>
    </lineage>
</organism>
<proteinExistence type="predicted"/>
<sequence>QKAHKEGVCGLRSVSRLEHQMWEAVKDELNTLLKENGVDLSVVVEKQEGMYKSAPKRLTATTEKLEIGWKAWGKSILFAPELANNTSVVDGPETKECPTQNRAWNSLEVEDFGFGLTSTRMFLKVRESNT</sequence>
<feature type="domain" description="Non-structural protein NS1 flavivirus" evidence="1">
    <location>
        <begin position="2"/>
        <end position="130"/>
    </location>
</feature>
<dbReference type="Proteomes" id="UP000193118">
    <property type="component" value="Unassembled WGS sequence"/>
</dbReference>
<dbReference type="Pfam" id="PF00948">
    <property type="entry name" value="Flavi_NS1"/>
    <property type="match status" value="1"/>
</dbReference>
<keyword evidence="3" id="KW-1185">Reference proteome</keyword>
<evidence type="ECO:0000313" key="2">
    <source>
        <dbReference type="EMBL" id="OSI12140.1"/>
    </source>
</evidence>
<name>A0A1X3CWX3_9NEIS</name>
<reference evidence="3" key="1">
    <citation type="submission" date="2017-01" db="EMBL/GenBank/DDBJ databases">
        <authorList>
            <person name="Wolfgang W.J."/>
            <person name="Cole J."/>
            <person name="Wroblewski D."/>
            <person name="Mcginnis J."/>
            <person name="Musser K.A."/>
        </authorList>
    </citation>
    <scope>NUCLEOTIDE SEQUENCE [LARGE SCALE GENOMIC DNA]</scope>
    <source>
        <strain evidence="3">DSM 19151</strain>
    </source>
</reference>